<keyword evidence="3" id="KW-1185">Reference proteome</keyword>
<accession>A0A077AXW5</accession>
<dbReference type="AlphaFoldDB" id="A0A077AXW5"/>
<reference evidence="2 3" key="1">
    <citation type="submission" date="2014-07" db="EMBL/GenBank/DDBJ databases">
        <title>Comparative genomic insights into amoeba endosymbionts belonging to the families of Holosporaceae and Candidatus Midichloriaceae within Rickettsiales.</title>
        <authorList>
            <person name="Wang Z."/>
            <person name="Wu M."/>
        </authorList>
    </citation>
    <scope>NUCLEOTIDE SEQUENCE [LARGE SCALE GENOMIC DNA]</scope>
    <source>
        <strain evidence="2">PRA3</strain>
    </source>
</reference>
<evidence type="ECO:0000313" key="3">
    <source>
        <dbReference type="Proteomes" id="UP000028926"/>
    </source>
</evidence>
<dbReference type="EMBL" id="CP008941">
    <property type="protein sequence ID" value="AIK96468.1"/>
    <property type="molecule type" value="Genomic_DNA"/>
</dbReference>
<dbReference type="RefSeq" id="WP_038464901.1">
    <property type="nucleotide sequence ID" value="NZ_CP008941.1"/>
</dbReference>
<feature type="region of interest" description="Disordered" evidence="1">
    <location>
        <begin position="127"/>
        <end position="154"/>
    </location>
</feature>
<evidence type="ECO:0008006" key="4">
    <source>
        <dbReference type="Google" id="ProtNLM"/>
    </source>
</evidence>
<proteinExistence type="predicted"/>
<dbReference type="PROSITE" id="PS51257">
    <property type="entry name" value="PROKAR_LIPOPROTEIN"/>
    <property type="match status" value="1"/>
</dbReference>
<evidence type="ECO:0000313" key="2">
    <source>
        <dbReference type="EMBL" id="AIK96468.1"/>
    </source>
</evidence>
<name>A0A077AXW5_9PROT</name>
<dbReference type="OrthoDB" id="8478256at2"/>
<protein>
    <recommendedName>
        <fullName evidence="4">DUF3035 domain-containing protein</fullName>
    </recommendedName>
</protein>
<evidence type="ECO:0000256" key="1">
    <source>
        <dbReference type="SAM" id="MobiDB-lite"/>
    </source>
</evidence>
<dbReference type="InterPro" id="IPR021395">
    <property type="entry name" value="DUF3035"/>
</dbReference>
<organism evidence="2 3">
    <name type="scientific">Candidatus Odyssella acanthamoebae</name>
    <dbReference type="NCBI Taxonomy" id="91604"/>
    <lineage>
        <taxon>Bacteria</taxon>
        <taxon>Pseudomonadati</taxon>
        <taxon>Pseudomonadota</taxon>
        <taxon>Alphaproteobacteria</taxon>
        <taxon>Holosporales</taxon>
        <taxon>Candidatus Paracaedibacteraceae</taxon>
        <taxon>Candidatus Odyssella</taxon>
    </lineage>
</organism>
<feature type="region of interest" description="Disordered" evidence="1">
    <location>
        <begin position="50"/>
        <end position="69"/>
    </location>
</feature>
<sequence>MNKNIILLSFTAVLLSGCDSIKHTFGLDHYQADEYSMPTTPPLSMPPGYNELPQPALHAQPTGYTPAKKRAQTILGNPASSESKETEENFIKKVSAGQAADENIRDTVDGEAANEKGALEKLANLGKTASDNLSGHGINTAEAPASRQHPAQAR</sequence>
<dbReference type="Proteomes" id="UP000028926">
    <property type="component" value="Chromosome"/>
</dbReference>
<gene>
    <name evidence="2" type="ORF">ID47_06490</name>
</gene>
<dbReference type="Pfam" id="PF11233">
    <property type="entry name" value="DUF3035"/>
    <property type="match status" value="1"/>
</dbReference>
<dbReference type="STRING" id="91604.ID47_06490"/>
<dbReference type="HOGENOM" id="CLU_1701029_0_0_5"/>
<dbReference type="KEGG" id="paca:ID47_06490"/>